<dbReference type="Proteomes" id="UP000567179">
    <property type="component" value="Unassembled WGS sequence"/>
</dbReference>
<name>A0A8H5B3M2_9AGAR</name>
<dbReference type="AlphaFoldDB" id="A0A8H5B3M2"/>
<comment type="caution">
    <text evidence="1">The sequence shown here is derived from an EMBL/GenBank/DDBJ whole genome shotgun (WGS) entry which is preliminary data.</text>
</comment>
<evidence type="ECO:0008006" key="3">
    <source>
        <dbReference type="Google" id="ProtNLM"/>
    </source>
</evidence>
<dbReference type="InterPro" id="IPR032675">
    <property type="entry name" value="LRR_dom_sf"/>
</dbReference>
<evidence type="ECO:0000313" key="1">
    <source>
        <dbReference type="EMBL" id="KAF5316145.1"/>
    </source>
</evidence>
<gene>
    <name evidence="1" type="ORF">D9619_006603</name>
</gene>
<dbReference type="OrthoDB" id="3541472at2759"/>
<keyword evidence="2" id="KW-1185">Reference proteome</keyword>
<evidence type="ECO:0000313" key="2">
    <source>
        <dbReference type="Proteomes" id="UP000567179"/>
    </source>
</evidence>
<sequence length="467" mass="53117">MSNFASLPPEIIYHIGSHLSIAENKILRYVCQYINQAVEPLALSSLALCLTAPALDLYSKKLNAYAERTTRAAAHVRKLAVISQEQLKHFHHLQVEDWRNKTIASYRGIPIEAPAGYQQLLEVFLNLLLSLDNVTTFDWYLDHEMSEHVILMIFSFLSSPAIRKLKILLNRPAALADSLLLFDRPWTVRELVFKDYVSITSARTHADTVQLAKLPRRVIANCPDLEHLSFQTLCFGETPQAPRLHGFFPYDTSSTNSTTVTTKPPPRLKSLSVSHLRMHLDQAMLYHLRSLQHLRIRSLLTTPEHGDPISTLMRTLRTEKIHLRGLNLNTPDVNNEVIEYLLSYSNTGVIQEIAFENKNERRYTLARDASAIAKRFFVEALPAMADSLRSLNITTIERLDSWSFSPLYAETIKLCHRLDSLCLSVDGEADNNAEEVLKETKRQLPRLLSLEIDLIQSVGGIDLTDIW</sequence>
<accession>A0A8H5B3M2</accession>
<reference evidence="1 2" key="1">
    <citation type="journal article" date="2020" name="ISME J.">
        <title>Uncovering the hidden diversity of litter-decomposition mechanisms in mushroom-forming fungi.</title>
        <authorList>
            <person name="Floudas D."/>
            <person name="Bentzer J."/>
            <person name="Ahren D."/>
            <person name="Johansson T."/>
            <person name="Persson P."/>
            <person name="Tunlid A."/>
        </authorList>
    </citation>
    <scope>NUCLEOTIDE SEQUENCE [LARGE SCALE GENOMIC DNA]</scope>
    <source>
        <strain evidence="1 2">CBS 101986</strain>
    </source>
</reference>
<proteinExistence type="predicted"/>
<dbReference type="SUPFAM" id="SSF52047">
    <property type="entry name" value="RNI-like"/>
    <property type="match status" value="1"/>
</dbReference>
<organism evidence="1 2">
    <name type="scientific">Psilocybe cf. subviscida</name>
    <dbReference type="NCBI Taxonomy" id="2480587"/>
    <lineage>
        <taxon>Eukaryota</taxon>
        <taxon>Fungi</taxon>
        <taxon>Dikarya</taxon>
        <taxon>Basidiomycota</taxon>
        <taxon>Agaricomycotina</taxon>
        <taxon>Agaricomycetes</taxon>
        <taxon>Agaricomycetidae</taxon>
        <taxon>Agaricales</taxon>
        <taxon>Agaricineae</taxon>
        <taxon>Strophariaceae</taxon>
        <taxon>Psilocybe</taxon>
    </lineage>
</organism>
<dbReference type="EMBL" id="JAACJJ010000042">
    <property type="protein sequence ID" value="KAF5316145.1"/>
    <property type="molecule type" value="Genomic_DNA"/>
</dbReference>
<dbReference type="Gene3D" id="3.80.10.10">
    <property type="entry name" value="Ribonuclease Inhibitor"/>
    <property type="match status" value="1"/>
</dbReference>
<protein>
    <recommendedName>
        <fullName evidence="3">F-box domain-containing protein</fullName>
    </recommendedName>
</protein>